<evidence type="ECO:0000313" key="2">
    <source>
        <dbReference type="EMBL" id="GBC02946.1"/>
    </source>
</evidence>
<comment type="caution">
    <text evidence="2">The sequence shown here is derived from an EMBL/GenBank/DDBJ whole genome shotgun (WGS) entry which is preliminary data.</text>
</comment>
<accession>A0A2Z6RJS2</accession>
<dbReference type="InterPro" id="IPR008271">
    <property type="entry name" value="Ser/Thr_kinase_AS"/>
</dbReference>
<dbReference type="GO" id="GO:0004672">
    <property type="term" value="F:protein kinase activity"/>
    <property type="evidence" value="ECO:0007669"/>
    <property type="project" value="InterPro"/>
</dbReference>
<sequence>MISKSEINESKEMDSSRLIKPTVGRENDTRGRSRGKTKRRIYMNAVEVACKTINIPEKILRKYKMTTFFDYLYKSYSIIKYYSILWTFDLRWCYSYGFRMGWTWNFKRINKIPSKLKLSYALDICRGVATVTYLNALNVYHHDLKCSNVMVTEKHVAKLSHFYLSS</sequence>
<dbReference type="STRING" id="94130.A0A2Z6RJS2"/>
<feature type="domain" description="Serine-threonine/tyrosine-protein kinase catalytic" evidence="1">
    <location>
        <begin position="109"/>
        <end position="165"/>
    </location>
</feature>
<protein>
    <recommendedName>
        <fullName evidence="1">Serine-threonine/tyrosine-protein kinase catalytic domain-containing protein</fullName>
    </recommendedName>
</protein>
<name>A0A2Z6RJS2_9GLOM</name>
<organism evidence="2 3">
    <name type="scientific">Rhizophagus clarus</name>
    <dbReference type="NCBI Taxonomy" id="94130"/>
    <lineage>
        <taxon>Eukaryota</taxon>
        <taxon>Fungi</taxon>
        <taxon>Fungi incertae sedis</taxon>
        <taxon>Mucoromycota</taxon>
        <taxon>Glomeromycotina</taxon>
        <taxon>Glomeromycetes</taxon>
        <taxon>Glomerales</taxon>
        <taxon>Glomeraceae</taxon>
        <taxon>Rhizophagus</taxon>
    </lineage>
</organism>
<dbReference type="InterPro" id="IPR001245">
    <property type="entry name" value="Ser-Thr/Tyr_kinase_cat_dom"/>
</dbReference>
<dbReference type="InterPro" id="IPR011009">
    <property type="entry name" value="Kinase-like_dom_sf"/>
</dbReference>
<dbReference type="Proteomes" id="UP000247702">
    <property type="component" value="Unassembled WGS sequence"/>
</dbReference>
<proteinExistence type="predicted"/>
<dbReference type="PROSITE" id="PS00108">
    <property type="entry name" value="PROTEIN_KINASE_ST"/>
    <property type="match status" value="1"/>
</dbReference>
<evidence type="ECO:0000313" key="3">
    <source>
        <dbReference type="Proteomes" id="UP000247702"/>
    </source>
</evidence>
<dbReference type="EMBL" id="BEXD01003859">
    <property type="protein sequence ID" value="GBC02946.1"/>
    <property type="molecule type" value="Genomic_DNA"/>
</dbReference>
<dbReference type="SUPFAM" id="SSF56112">
    <property type="entry name" value="Protein kinase-like (PK-like)"/>
    <property type="match status" value="1"/>
</dbReference>
<dbReference type="AlphaFoldDB" id="A0A2Z6RJS2"/>
<dbReference type="Pfam" id="PF07714">
    <property type="entry name" value="PK_Tyr_Ser-Thr"/>
    <property type="match status" value="1"/>
</dbReference>
<evidence type="ECO:0000259" key="1">
    <source>
        <dbReference type="Pfam" id="PF07714"/>
    </source>
</evidence>
<reference evidence="2 3" key="1">
    <citation type="submission" date="2017-11" db="EMBL/GenBank/DDBJ databases">
        <title>The genome of Rhizophagus clarus HR1 reveals common genetic basis of auxotrophy among arbuscular mycorrhizal fungi.</title>
        <authorList>
            <person name="Kobayashi Y."/>
        </authorList>
    </citation>
    <scope>NUCLEOTIDE SEQUENCE [LARGE SCALE GENOMIC DNA]</scope>
    <source>
        <strain evidence="2 3">HR1</strain>
    </source>
</reference>
<gene>
    <name evidence="2" type="ORF">RclHR1_00490032</name>
</gene>
<dbReference type="Gene3D" id="1.10.510.10">
    <property type="entry name" value="Transferase(Phosphotransferase) domain 1"/>
    <property type="match status" value="1"/>
</dbReference>
<keyword evidence="3" id="KW-1185">Reference proteome</keyword>